<feature type="transmembrane region" description="Helical" evidence="1">
    <location>
        <begin position="6"/>
        <end position="28"/>
    </location>
</feature>
<name>A0ABV9HD02_9MICO</name>
<dbReference type="EMBL" id="JBHSFI010000001">
    <property type="protein sequence ID" value="MFC4626660.1"/>
    <property type="molecule type" value="Genomic_DNA"/>
</dbReference>
<feature type="transmembrane region" description="Helical" evidence="1">
    <location>
        <begin position="92"/>
        <end position="113"/>
    </location>
</feature>
<protein>
    <recommendedName>
        <fullName evidence="4">MFS transporter</fullName>
    </recommendedName>
</protein>
<keyword evidence="1" id="KW-0472">Membrane</keyword>
<evidence type="ECO:0008006" key="4">
    <source>
        <dbReference type="Google" id="ProtNLM"/>
    </source>
</evidence>
<reference evidence="3" key="1">
    <citation type="journal article" date="2019" name="Int. J. Syst. Evol. Microbiol.">
        <title>The Global Catalogue of Microorganisms (GCM) 10K type strain sequencing project: providing services to taxonomists for standard genome sequencing and annotation.</title>
        <authorList>
            <consortium name="The Broad Institute Genomics Platform"/>
            <consortium name="The Broad Institute Genome Sequencing Center for Infectious Disease"/>
            <person name="Wu L."/>
            <person name="Ma J."/>
        </authorList>
    </citation>
    <scope>NUCLEOTIDE SEQUENCE [LARGE SCALE GENOMIC DNA]</scope>
    <source>
        <strain evidence="3">CCUG 42722</strain>
    </source>
</reference>
<dbReference type="RefSeq" id="WP_377132113.1">
    <property type="nucleotide sequence ID" value="NZ_JBHSFI010000001.1"/>
</dbReference>
<gene>
    <name evidence="2" type="ORF">ACFO6V_00355</name>
</gene>
<dbReference type="SUPFAM" id="SSF103473">
    <property type="entry name" value="MFS general substrate transporter"/>
    <property type="match status" value="1"/>
</dbReference>
<organism evidence="2 3">
    <name type="scientific">Promicromonospora alba</name>
    <dbReference type="NCBI Taxonomy" id="1616110"/>
    <lineage>
        <taxon>Bacteria</taxon>
        <taxon>Bacillati</taxon>
        <taxon>Actinomycetota</taxon>
        <taxon>Actinomycetes</taxon>
        <taxon>Micrococcales</taxon>
        <taxon>Promicromonosporaceae</taxon>
        <taxon>Promicromonospora</taxon>
    </lineage>
</organism>
<evidence type="ECO:0000256" key="1">
    <source>
        <dbReference type="SAM" id="Phobius"/>
    </source>
</evidence>
<sequence>MIAHGSYVVLLTTSAALLAVTAITILAAPRPPRPHPRDADTAPATSAVLPAAPVPLTFTTSIVLFFTAMYAGSVALPLYVTTDVHRPASDVGLLYSACAIVEVVAALALAEPARPRCRHRRRRASHDPLR</sequence>
<evidence type="ECO:0000313" key="3">
    <source>
        <dbReference type="Proteomes" id="UP001596011"/>
    </source>
</evidence>
<feature type="transmembrane region" description="Helical" evidence="1">
    <location>
        <begin position="62"/>
        <end position="80"/>
    </location>
</feature>
<dbReference type="InterPro" id="IPR036259">
    <property type="entry name" value="MFS_trans_sf"/>
</dbReference>
<proteinExistence type="predicted"/>
<keyword evidence="3" id="KW-1185">Reference proteome</keyword>
<comment type="caution">
    <text evidence="2">The sequence shown here is derived from an EMBL/GenBank/DDBJ whole genome shotgun (WGS) entry which is preliminary data.</text>
</comment>
<keyword evidence="1" id="KW-1133">Transmembrane helix</keyword>
<dbReference type="Proteomes" id="UP001596011">
    <property type="component" value="Unassembled WGS sequence"/>
</dbReference>
<evidence type="ECO:0000313" key="2">
    <source>
        <dbReference type="EMBL" id="MFC4626660.1"/>
    </source>
</evidence>
<keyword evidence="1" id="KW-0812">Transmembrane</keyword>
<dbReference type="Gene3D" id="1.20.1250.20">
    <property type="entry name" value="MFS general substrate transporter like domains"/>
    <property type="match status" value="1"/>
</dbReference>
<accession>A0ABV9HD02</accession>